<evidence type="ECO:0000256" key="2">
    <source>
        <dbReference type="ARBA" id="ARBA00007210"/>
    </source>
</evidence>
<evidence type="ECO:0000256" key="1">
    <source>
        <dbReference type="ARBA" id="ARBA00004398"/>
    </source>
</evidence>
<feature type="domain" description="Exocyst component Exo84 C-terminal" evidence="14">
    <location>
        <begin position="468"/>
        <end position="661"/>
    </location>
</feature>
<dbReference type="GO" id="GO:0015031">
    <property type="term" value="P:protein transport"/>
    <property type="evidence" value="ECO:0007669"/>
    <property type="project" value="UniProtKB-KW"/>
</dbReference>
<dbReference type="Pfam" id="PF25345">
    <property type="entry name" value="PH_EXO84"/>
    <property type="match status" value="1"/>
</dbReference>
<dbReference type="Pfam" id="PF16528">
    <property type="entry name" value="Exo84_C"/>
    <property type="match status" value="1"/>
</dbReference>
<evidence type="ECO:0000256" key="7">
    <source>
        <dbReference type="ARBA" id="ARBA00023054"/>
    </source>
</evidence>
<feature type="region of interest" description="Disordered" evidence="13">
    <location>
        <begin position="114"/>
        <end position="148"/>
    </location>
</feature>
<keyword evidence="8" id="KW-0968">Cytoplasmic vesicle</keyword>
<evidence type="ECO:0000256" key="3">
    <source>
        <dbReference type="ARBA" id="ARBA00021269"/>
    </source>
</evidence>
<feature type="compositionally biased region" description="Basic and acidic residues" evidence="13">
    <location>
        <begin position="139"/>
        <end position="148"/>
    </location>
</feature>
<evidence type="ECO:0000256" key="4">
    <source>
        <dbReference type="ARBA" id="ARBA00022448"/>
    </source>
</evidence>
<dbReference type="InterPro" id="IPR042560">
    <property type="entry name" value="Exo84_C_2"/>
</dbReference>
<reference evidence="15" key="1">
    <citation type="journal article" date="2022" name="G3 (Bethesda)">
        <title>High quality genome of the basidiomycete yeast Dioszegia hungarica PDD-24b-2 isolated from cloud water.</title>
        <authorList>
            <person name="Jarrige D."/>
            <person name="Haridas S."/>
            <person name="Bleykasten-Grosshans C."/>
            <person name="Joly M."/>
            <person name="Nadalig T."/>
            <person name="Sancelme M."/>
            <person name="Vuilleumier S."/>
            <person name="Grigoriev I.V."/>
            <person name="Amato P."/>
            <person name="Bringel F."/>
        </authorList>
    </citation>
    <scope>NUCLEOTIDE SEQUENCE</scope>
    <source>
        <strain evidence="15">PDD-24b-2</strain>
    </source>
</reference>
<dbReference type="InterPro" id="IPR011993">
    <property type="entry name" value="PH-like_dom_sf"/>
</dbReference>
<dbReference type="Pfam" id="PF08700">
    <property type="entry name" value="VPS51_Exo84_N"/>
    <property type="match status" value="1"/>
</dbReference>
<comment type="subunit">
    <text evidence="10">Component of the exocyst complex.</text>
</comment>
<dbReference type="PANTHER" id="PTHR21426:SF12">
    <property type="entry name" value="EXOCYST COMPLEX COMPONENT 8"/>
    <property type="match status" value="1"/>
</dbReference>
<dbReference type="GO" id="GO:0000145">
    <property type="term" value="C:exocyst"/>
    <property type="evidence" value="ECO:0007669"/>
    <property type="project" value="InterPro"/>
</dbReference>
<dbReference type="AlphaFoldDB" id="A0AA38HAH0"/>
<feature type="compositionally biased region" description="Basic and acidic residues" evidence="13">
    <location>
        <begin position="31"/>
        <end position="48"/>
    </location>
</feature>
<organism evidence="15 16">
    <name type="scientific">Dioszegia hungarica</name>
    <dbReference type="NCBI Taxonomy" id="4972"/>
    <lineage>
        <taxon>Eukaryota</taxon>
        <taxon>Fungi</taxon>
        <taxon>Dikarya</taxon>
        <taxon>Basidiomycota</taxon>
        <taxon>Agaricomycotina</taxon>
        <taxon>Tremellomycetes</taxon>
        <taxon>Tremellales</taxon>
        <taxon>Bulleribasidiaceae</taxon>
        <taxon>Dioszegia</taxon>
    </lineage>
</organism>
<dbReference type="RefSeq" id="XP_052946594.1">
    <property type="nucleotide sequence ID" value="XM_053086976.1"/>
</dbReference>
<evidence type="ECO:0000256" key="5">
    <source>
        <dbReference type="ARBA" id="ARBA00022483"/>
    </source>
</evidence>
<feature type="region of interest" description="Disordered" evidence="13">
    <location>
        <begin position="1"/>
        <end position="98"/>
    </location>
</feature>
<evidence type="ECO:0000259" key="14">
    <source>
        <dbReference type="Pfam" id="PF16528"/>
    </source>
</evidence>
<dbReference type="EMBL" id="JAKWFO010000005">
    <property type="protein sequence ID" value="KAI9636817.1"/>
    <property type="molecule type" value="Genomic_DNA"/>
</dbReference>
<dbReference type="InterPro" id="IPR016159">
    <property type="entry name" value="Cullin_repeat-like_dom_sf"/>
</dbReference>
<dbReference type="InterPro" id="IPR033961">
    <property type="entry name" value="Exo84"/>
</dbReference>
<name>A0AA38HAH0_9TREE</name>
<dbReference type="FunFam" id="2.30.29.30:FF:000264">
    <property type="entry name" value="Potential exocyst complex component Exo84"/>
    <property type="match status" value="1"/>
</dbReference>
<evidence type="ECO:0000256" key="13">
    <source>
        <dbReference type="SAM" id="MobiDB-lite"/>
    </source>
</evidence>
<evidence type="ECO:0000256" key="10">
    <source>
        <dbReference type="ARBA" id="ARBA00065378"/>
    </source>
</evidence>
<dbReference type="GO" id="GO:0030133">
    <property type="term" value="C:transport vesicle"/>
    <property type="evidence" value="ECO:0007669"/>
    <property type="project" value="UniProtKB-SubCell"/>
</dbReference>
<comment type="function">
    <text evidence="9">Involved in the secretory pathway as part of the exocyst complex which tethers secretory vesicles to the sites of exocytosis. Plays a role in both the assembly of the exocyst and the polarization of this complex to specific sites of the plasma membrane for exocytosis. Also involved in assembly of the spliceosome.</text>
</comment>
<keyword evidence="16" id="KW-1185">Reference proteome</keyword>
<dbReference type="InterPro" id="IPR032403">
    <property type="entry name" value="Exo84_C"/>
</dbReference>
<dbReference type="PANTHER" id="PTHR21426">
    <property type="entry name" value="EXOCYST COMPLEX COMPONENT 8"/>
    <property type="match status" value="1"/>
</dbReference>
<gene>
    <name evidence="15" type="ORF">MKK02DRAFT_25053</name>
</gene>
<keyword evidence="6" id="KW-0653">Protein transport</keyword>
<evidence type="ECO:0000256" key="9">
    <source>
        <dbReference type="ARBA" id="ARBA00057052"/>
    </source>
</evidence>
<dbReference type="SUPFAM" id="SSF50729">
    <property type="entry name" value="PH domain-like"/>
    <property type="match status" value="1"/>
</dbReference>
<keyword evidence="5" id="KW-0268">Exocytosis</keyword>
<dbReference type="Gene3D" id="2.30.29.30">
    <property type="entry name" value="Pleckstrin-homology domain (PH domain)/Phosphotyrosine-binding domain (PTB)"/>
    <property type="match status" value="1"/>
</dbReference>
<evidence type="ECO:0000256" key="12">
    <source>
        <dbReference type="SAM" id="Coils"/>
    </source>
</evidence>
<evidence type="ECO:0000256" key="11">
    <source>
        <dbReference type="ARBA" id="ARBA00071741"/>
    </source>
</evidence>
<feature type="region of interest" description="Disordered" evidence="13">
    <location>
        <begin position="420"/>
        <end position="440"/>
    </location>
</feature>
<feature type="coiled-coil region" evidence="12">
    <location>
        <begin position="183"/>
        <end position="239"/>
    </location>
</feature>
<evidence type="ECO:0000313" key="15">
    <source>
        <dbReference type="EMBL" id="KAI9636817.1"/>
    </source>
</evidence>
<dbReference type="Gene3D" id="1.20.58.1220">
    <property type="entry name" value="Exo84p, C-terminal helical domain"/>
    <property type="match status" value="1"/>
</dbReference>
<sequence length="668" mass="74913">MASLRRPSQFIPASRGPPPAPRDAFPSGPSEPERRRDARKSKVGDAIKRRMSMRYAGPGELYSEAPPMPGAPGSSFLGGDPYEGLAPQPTIREEEEDDLPTDMGVAVSRFDQFSSPSFAQGAGPAVPGAKRSQIQSGDESIRRRGAVDTSREQEWDFDEFGKDGFDMAAYIKRTLTGADEEEKKRFRAALERYKQQNAKEMQRSVFKHYAEFVTISKEISTLENDMLELKELLGQWKDLPQLMGMSDTLAPTLDKSGNMERKRTLRNSILDLQQLYRQQLTTLWSTVEGSQKYLPLVPGRHLVFDTHNFVELNPATYKAKQSVSLFLLSDLLLIAGRRRTKTAATALGGADEKGRERGRMVAERCWVLADLVVIDVKDSGDLTNALKIRRGKEVCVYRTSKAEDKKALLAAFRQVSQELSEKKRKDSEKEQERRRTMWHGDDKAASLLQPNRPLSTIGGSLADSKDLRWIDDFGDELTMAIATRDWEEAVEQVEKGEELLKIAAPNASALTLLTTRMNHLRPTLIASLTADLAYPDIRKSETIRLIHLLVRLGQGKKARDSFLGARKESMLHLVRAIRAEGDISLYISELAVVCFTVIRNTGDWYMTSFKENGMASGFITWAKQQVELFAEMFRRQVYAPNVANQVAEECIRVTASHNRKVSASSLSS</sequence>
<keyword evidence="7 12" id="KW-0175">Coiled coil</keyword>
<evidence type="ECO:0000256" key="8">
    <source>
        <dbReference type="ARBA" id="ARBA00023329"/>
    </source>
</evidence>
<dbReference type="GeneID" id="77726177"/>
<protein>
    <recommendedName>
        <fullName evidence="3">Exocyst complex component EXO84</fullName>
    </recommendedName>
    <alternativeName>
        <fullName evidence="11">Exocyst complex component exo84</fullName>
    </alternativeName>
</protein>
<evidence type="ECO:0000313" key="16">
    <source>
        <dbReference type="Proteomes" id="UP001164286"/>
    </source>
</evidence>
<dbReference type="GO" id="GO:0006893">
    <property type="term" value="P:Golgi to plasma membrane transport"/>
    <property type="evidence" value="ECO:0007669"/>
    <property type="project" value="TreeGrafter"/>
</dbReference>
<dbReference type="GO" id="GO:0006887">
    <property type="term" value="P:exocytosis"/>
    <property type="evidence" value="ECO:0007669"/>
    <property type="project" value="UniProtKB-KW"/>
</dbReference>
<comment type="subcellular location">
    <subcellularLocation>
        <location evidence="1">Cytoplasmic vesicle</location>
        <location evidence="1">Secretory vesicle</location>
    </subcellularLocation>
</comment>
<keyword evidence="4" id="KW-0813">Transport</keyword>
<proteinExistence type="inferred from homology"/>
<comment type="caution">
    <text evidence="15">The sequence shown here is derived from an EMBL/GenBank/DDBJ whole genome shotgun (WGS) entry which is preliminary data.</text>
</comment>
<accession>A0AA38HAH0</accession>
<dbReference type="SUPFAM" id="SSF74788">
    <property type="entry name" value="Cullin repeat-like"/>
    <property type="match status" value="1"/>
</dbReference>
<dbReference type="Proteomes" id="UP001164286">
    <property type="component" value="Unassembled WGS sequence"/>
</dbReference>
<evidence type="ECO:0000256" key="6">
    <source>
        <dbReference type="ARBA" id="ARBA00022927"/>
    </source>
</evidence>
<dbReference type="InterPro" id="IPR042561">
    <property type="entry name" value="Exo84_C_1"/>
</dbReference>
<dbReference type="Gene3D" id="1.20.58.1210">
    <property type="entry name" value="Exo84p, N-terminal helical domain"/>
    <property type="match status" value="1"/>
</dbReference>
<comment type="similarity">
    <text evidence="2">Belongs to the EXO84 family.</text>
</comment>